<dbReference type="EMBL" id="KI632289">
    <property type="protein sequence ID" value="EYU19696.1"/>
    <property type="molecule type" value="Genomic_DNA"/>
</dbReference>
<dbReference type="KEGG" id="egt:105977759"/>
<dbReference type="SUPFAM" id="SSF69754">
    <property type="entry name" value="Ribosome binding protein Y (YfiA homologue)"/>
    <property type="match status" value="1"/>
</dbReference>
<dbReference type="FunFam" id="3.30.505.50:FF:000003">
    <property type="entry name" value="ribosome-binding factor PSRP1, chloroplastic"/>
    <property type="match status" value="1"/>
</dbReference>
<proteinExistence type="predicted"/>
<dbReference type="GO" id="GO:0043024">
    <property type="term" value="F:ribosomal small subunit binding"/>
    <property type="evidence" value="ECO:0000318"/>
    <property type="project" value="GO_Central"/>
</dbReference>
<evidence type="ECO:0000259" key="2">
    <source>
        <dbReference type="Pfam" id="PF16321"/>
    </source>
</evidence>
<dbReference type="OrthoDB" id="10253151at2759"/>
<dbReference type="InterPro" id="IPR032528">
    <property type="entry name" value="Ribosom_S30AE_C"/>
</dbReference>
<dbReference type="Gene3D" id="3.30.505.50">
    <property type="entry name" value="Sigma 54 modulation/S30EA ribosomal protein, C-terminal domain"/>
    <property type="match status" value="1"/>
</dbReference>
<keyword evidence="1" id="KW-0810">Translation regulation</keyword>
<dbReference type="eggNOG" id="ENOG502QQ0F">
    <property type="taxonomic scope" value="Eukaryota"/>
</dbReference>
<keyword evidence="4" id="KW-1185">Reference proteome</keyword>
<accession>A0A022PV80</accession>
<feature type="domain" description="Sigma 54 modulation/S30EA ribosomal protein C-terminal" evidence="2">
    <location>
        <begin position="230"/>
        <end position="283"/>
    </location>
</feature>
<dbReference type="PANTHER" id="PTHR33231:SF1">
    <property type="entry name" value="30S RIBOSOMAL PROTEIN"/>
    <property type="match status" value="1"/>
</dbReference>
<gene>
    <name evidence="3" type="ORF">MIMGU_mgv1a010652mg</name>
</gene>
<protein>
    <recommendedName>
        <fullName evidence="2">Sigma 54 modulation/S30EA ribosomal protein C-terminal domain-containing protein</fullName>
    </recommendedName>
</protein>
<dbReference type="GO" id="GO:0022627">
    <property type="term" value="C:cytosolic small ribosomal subunit"/>
    <property type="evidence" value="ECO:0000318"/>
    <property type="project" value="GO_Central"/>
</dbReference>
<organism evidence="3 4">
    <name type="scientific">Erythranthe guttata</name>
    <name type="common">Yellow monkey flower</name>
    <name type="synonym">Mimulus guttatus</name>
    <dbReference type="NCBI Taxonomy" id="4155"/>
    <lineage>
        <taxon>Eukaryota</taxon>
        <taxon>Viridiplantae</taxon>
        <taxon>Streptophyta</taxon>
        <taxon>Embryophyta</taxon>
        <taxon>Tracheophyta</taxon>
        <taxon>Spermatophyta</taxon>
        <taxon>Magnoliopsida</taxon>
        <taxon>eudicotyledons</taxon>
        <taxon>Gunneridae</taxon>
        <taxon>Pentapetalae</taxon>
        <taxon>asterids</taxon>
        <taxon>lamiids</taxon>
        <taxon>Lamiales</taxon>
        <taxon>Phrymaceae</taxon>
        <taxon>Erythranthe</taxon>
    </lineage>
</organism>
<dbReference type="PhylomeDB" id="A0A022PV80"/>
<evidence type="ECO:0000313" key="3">
    <source>
        <dbReference type="EMBL" id="EYU19696.1"/>
    </source>
</evidence>
<dbReference type="InterPro" id="IPR003489">
    <property type="entry name" value="RHF/RaiA"/>
</dbReference>
<dbReference type="NCBIfam" id="TIGR00741">
    <property type="entry name" value="yfiA"/>
    <property type="match status" value="1"/>
</dbReference>
<dbReference type="STRING" id="4155.A0A022PV80"/>
<evidence type="ECO:0000313" key="4">
    <source>
        <dbReference type="Proteomes" id="UP000030748"/>
    </source>
</evidence>
<dbReference type="OMA" id="TVFTKKH"/>
<name>A0A022PV80_ERYGU</name>
<dbReference type="Pfam" id="PF16321">
    <property type="entry name" value="Ribosom_S30AE_C"/>
    <property type="match status" value="1"/>
</dbReference>
<dbReference type="InterPro" id="IPR050574">
    <property type="entry name" value="HPF/YfiA_ribosome-assoc"/>
</dbReference>
<dbReference type="PANTHER" id="PTHR33231">
    <property type="entry name" value="30S RIBOSOMAL PROTEIN"/>
    <property type="match status" value="1"/>
</dbReference>
<dbReference type="InterPro" id="IPR038416">
    <property type="entry name" value="Ribosom_S30AE_C_sf"/>
</dbReference>
<reference evidence="3 4" key="1">
    <citation type="journal article" date="2013" name="Proc. Natl. Acad. Sci. U.S.A.">
        <title>Fine-scale variation in meiotic recombination in Mimulus inferred from population shotgun sequencing.</title>
        <authorList>
            <person name="Hellsten U."/>
            <person name="Wright K.M."/>
            <person name="Jenkins J."/>
            <person name="Shu S."/>
            <person name="Yuan Y."/>
            <person name="Wessler S.R."/>
            <person name="Schmutz J."/>
            <person name="Willis J.H."/>
            <person name="Rokhsar D.S."/>
        </authorList>
    </citation>
    <scope>NUCLEOTIDE SEQUENCE [LARGE SCALE GENOMIC DNA]</scope>
    <source>
        <strain evidence="4">cv. DUN x IM62</strain>
    </source>
</reference>
<sequence>MATQYFAAPCLQKSSTSKHQILSRSGLPLSRVSSRTTNHHPLSFSSSSESFRFLDLGLKPHEIVSRKNGSYSYGVKMSWDGPLTSVKFILQSKSLQLTPAVKSYVEDKLGKAVQKHSHLVREVDVTLSARGGEFGKGQKLRRCEVTVFTKKHGVVRAEEDTDSLYGSVDLASSIVLRKLRKIKEKDSDHGRHMKGFNRLKFKDPFALKVERDDNKDEVRNEGDENEDNVNQIVRTKYFDMPPLSVAEAIEMLENVDHDFYGFRNEETGEINIVYARNSGGYGLIIPKENGETEEVENSVVLGSATN</sequence>
<dbReference type="InterPro" id="IPR036567">
    <property type="entry name" value="RHF-like"/>
</dbReference>
<dbReference type="Pfam" id="PF02482">
    <property type="entry name" value="Ribosomal_S30AE"/>
    <property type="match status" value="1"/>
</dbReference>
<dbReference type="FunFam" id="3.30.160.100:FF:000006">
    <property type="entry name" value="Ribosome-binding factor PSRP1, chloroplastic"/>
    <property type="match status" value="1"/>
</dbReference>
<dbReference type="Proteomes" id="UP000030748">
    <property type="component" value="Unassembled WGS sequence"/>
</dbReference>
<dbReference type="AlphaFoldDB" id="A0A022PV80"/>
<dbReference type="CDD" id="cd00552">
    <property type="entry name" value="RaiA"/>
    <property type="match status" value="1"/>
</dbReference>
<dbReference type="Gene3D" id="3.30.160.100">
    <property type="entry name" value="Ribosome hibernation promotion factor-like"/>
    <property type="match status" value="1"/>
</dbReference>
<dbReference type="GO" id="GO:0045900">
    <property type="term" value="P:negative regulation of translational elongation"/>
    <property type="evidence" value="ECO:0000318"/>
    <property type="project" value="GO_Central"/>
</dbReference>
<evidence type="ECO:0000256" key="1">
    <source>
        <dbReference type="ARBA" id="ARBA00022845"/>
    </source>
</evidence>